<dbReference type="Gene3D" id="2.40.160.20">
    <property type="match status" value="1"/>
</dbReference>
<protein>
    <recommendedName>
        <fullName evidence="2">Outer membrane protein beta-barrel domain-containing protein</fullName>
    </recommendedName>
</protein>
<proteinExistence type="predicted"/>
<dbReference type="InterPro" id="IPR027385">
    <property type="entry name" value="Beta-barrel_OMP"/>
</dbReference>
<evidence type="ECO:0000313" key="4">
    <source>
        <dbReference type="Proteomes" id="UP001165069"/>
    </source>
</evidence>
<accession>A0ABQ5QCF3</accession>
<evidence type="ECO:0000313" key="3">
    <source>
        <dbReference type="EMBL" id="GLH72229.1"/>
    </source>
</evidence>
<organism evidence="3 4">
    <name type="scientific">Geothrix limicola</name>
    <dbReference type="NCBI Taxonomy" id="2927978"/>
    <lineage>
        <taxon>Bacteria</taxon>
        <taxon>Pseudomonadati</taxon>
        <taxon>Acidobacteriota</taxon>
        <taxon>Holophagae</taxon>
        <taxon>Holophagales</taxon>
        <taxon>Holophagaceae</taxon>
        <taxon>Geothrix</taxon>
    </lineage>
</organism>
<evidence type="ECO:0000259" key="2">
    <source>
        <dbReference type="Pfam" id="PF13505"/>
    </source>
</evidence>
<keyword evidence="1" id="KW-0732">Signal</keyword>
<feature type="domain" description="Outer membrane protein beta-barrel" evidence="2">
    <location>
        <begin position="25"/>
        <end position="202"/>
    </location>
</feature>
<comment type="caution">
    <text evidence="3">The sequence shown here is derived from an EMBL/GenBank/DDBJ whole genome shotgun (WGS) entry which is preliminary data.</text>
</comment>
<reference evidence="3 4" key="1">
    <citation type="journal article" date="2023" name="Antonie Van Leeuwenhoek">
        <title>Mesoterricola silvestris gen. nov., sp. nov., Mesoterricola sediminis sp. nov., Geothrix oryzae sp. nov., Geothrix edaphica sp. nov., Geothrix rubra sp. nov., and Geothrix limicola sp. nov., six novel members of Acidobacteriota isolated from soils.</title>
        <authorList>
            <person name="Itoh H."/>
            <person name="Sugisawa Y."/>
            <person name="Mise K."/>
            <person name="Xu Z."/>
            <person name="Kuniyasu M."/>
            <person name="Ushijima N."/>
            <person name="Kawano K."/>
            <person name="Kobayashi E."/>
            <person name="Shiratori Y."/>
            <person name="Masuda Y."/>
            <person name="Senoo K."/>
        </authorList>
    </citation>
    <scope>NUCLEOTIDE SEQUENCE [LARGE SCALE GENOMIC DNA]</scope>
    <source>
        <strain evidence="3 4">Red804</strain>
    </source>
</reference>
<keyword evidence="4" id="KW-1185">Reference proteome</keyword>
<gene>
    <name evidence="3" type="ORF">GETHLI_07310</name>
</gene>
<evidence type="ECO:0000256" key="1">
    <source>
        <dbReference type="ARBA" id="ARBA00022729"/>
    </source>
</evidence>
<dbReference type="Pfam" id="PF13505">
    <property type="entry name" value="OMP_b-brl"/>
    <property type="match status" value="1"/>
</dbReference>
<dbReference type="SUPFAM" id="SSF56925">
    <property type="entry name" value="OMPA-like"/>
    <property type="match status" value="1"/>
</dbReference>
<dbReference type="Proteomes" id="UP001165069">
    <property type="component" value="Unassembled WGS sequence"/>
</dbReference>
<name>A0ABQ5QCF3_9BACT</name>
<sequence length="225" mass="24819">MARCPPFNATDLVVHGVRMNRFAIFPLAVALSLPLAAQSTSHPSFGFSAQLNSPLGELKDDTDKTLGAGASFLVQWDFPEGHAIRPRFDVNRFNVSTYEPSHSNYRESRDLTSLGLGLDYLYYLNGAPKGLYLTAGAGVTRWDLSYTTSDKIGNTFSSSRDTTKNTTSLGLAAGLGWQFTRVIGLEARFLHSPYKAFDLNDPTSTARTDVNRDGNYLQFAATFRW</sequence>
<dbReference type="InterPro" id="IPR011250">
    <property type="entry name" value="OMP/PagP_B-barrel"/>
</dbReference>
<dbReference type="EMBL" id="BSDE01000001">
    <property type="protein sequence ID" value="GLH72229.1"/>
    <property type="molecule type" value="Genomic_DNA"/>
</dbReference>